<sequence>MLNMNTSELTFYTFHVACPRNTNSNLFSFNFRFKSGNWKTRRATKHFDSSISSSFYLDLKCALNSQNIEKFPARRAGSHYIIFKIGLFAVFLGIPQKSLDELEFGLGFLKNALCGFHSGR</sequence>
<evidence type="ECO:0000313" key="1">
    <source>
        <dbReference type="Proteomes" id="UP000887565"/>
    </source>
</evidence>
<name>A0A915LAX9_ROMCU</name>
<dbReference type="WBParaSite" id="nRc.2.0.1.t48244-RA">
    <property type="protein sequence ID" value="nRc.2.0.1.t48244-RA"/>
    <property type="gene ID" value="nRc.2.0.1.g48244"/>
</dbReference>
<dbReference type="Proteomes" id="UP000887565">
    <property type="component" value="Unplaced"/>
</dbReference>
<reference evidence="2" key="1">
    <citation type="submission" date="2022-11" db="UniProtKB">
        <authorList>
            <consortium name="WormBaseParasite"/>
        </authorList>
    </citation>
    <scope>IDENTIFICATION</scope>
</reference>
<proteinExistence type="predicted"/>
<dbReference type="AlphaFoldDB" id="A0A915LAX9"/>
<protein>
    <submittedName>
        <fullName evidence="2">Uncharacterized protein</fullName>
    </submittedName>
</protein>
<keyword evidence="1" id="KW-1185">Reference proteome</keyword>
<evidence type="ECO:0000313" key="2">
    <source>
        <dbReference type="WBParaSite" id="nRc.2.0.1.t48244-RA"/>
    </source>
</evidence>
<organism evidence="1 2">
    <name type="scientific">Romanomermis culicivorax</name>
    <name type="common">Nematode worm</name>
    <dbReference type="NCBI Taxonomy" id="13658"/>
    <lineage>
        <taxon>Eukaryota</taxon>
        <taxon>Metazoa</taxon>
        <taxon>Ecdysozoa</taxon>
        <taxon>Nematoda</taxon>
        <taxon>Enoplea</taxon>
        <taxon>Dorylaimia</taxon>
        <taxon>Mermithida</taxon>
        <taxon>Mermithoidea</taxon>
        <taxon>Mermithidae</taxon>
        <taxon>Romanomermis</taxon>
    </lineage>
</organism>
<accession>A0A915LAX9</accession>